<dbReference type="SUPFAM" id="SSF48452">
    <property type="entry name" value="TPR-like"/>
    <property type="match status" value="1"/>
</dbReference>
<evidence type="ECO:0000313" key="19">
    <source>
        <dbReference type="EMBL" id="CAE2296913.1"/>
    </source>
</evidence>
<dbReference type="GO" id="GO:0003755">
    <property type="term" value="F:peptidyl-prolyl cis-trans isomerase activity"/>
    <property type="evidence" value="ECO:0007669"/>
    <property type="project" value="UniProtKB-KW"/>
</dbReference>
<feature type="domain" description="PPIase FKBP-type" evidence="8">
    <location>
        <begin position="293"/>
        <end position="384"/>
    </location>
</feature>
<evidence type="ECO:0000256" key="2">
    <source>
        <dbReference type="ARBA" id="ARBA00013194"/>
    </source>
</evidence>
<evidence type="ECO:0000259" key="8">
    <source>
        <dbReference type="PROSITE" id="PS50059"/>
    </source>
</evidence>
<gene>
    <name evidence="9" type="ORF">GTHE00462_LOCUS13799</name>
    <name evidence="10" type="ORF">GTHE00462_LOCUS13807</name>
    <name evidence="11" type="ORF">GTHE00462_LOCUS13830</name>
    <name evidence="12" type="ORF">GTHE00462_LOCUS13850</name>
    <name evidence="13" type="ORF">GTHE00462_LOCUS13857</name>
    <name evidence="14" type="ORF">GTHE00462_LOCUS13864</name>
    <name evidence="15" type="ORF">GTHE00462_LOCUS13873</name>
    <name evidence="16" type="ORF">GTHE00462_LOCUS13891</name>
    <name evidence="17" type="ORF">GTHE00462_LOCUS13901</name>
    <name evidence="18" type="ORF">GTHE00462_LOCUS13908</name>
    <name evidence="19" type="ORF">GTHE00462_LOCUS13917</name>
    <name evidence="20" type="ORF">GTHE00462_LOCUS13927</name>
    <name evidence="21" type="ORF">GTHE00462_LOCUS13953</name>
    <name evidence="22" type="ORF">GTHE00462_LOCUS13960</name>
</gene>
<dbReference type="PROSITE" id="PS50059">
    <property type="entry name" value="FKBP_PPIASE"/>
    <property type="match status" value="3"/>
</dbReference>
<evidence type="ECO:0000313" key="9">
    <source>
        <dbReference type="EMBL" id="CAE2296664.1"/>
    </source>
</evidence>
<evidence type="ECO:0000313" key="20">
    <source>
        <dbReference type="EMBL" id="CAE2296934.1"/>
    </source>
</evidence>
<dbReference type="EMBL" id="HBKN01017547">
    <property type="protein sequence ID" value="CAE2296738.1"/>
    <property type="molecule type" value="Transcribed_RNA"/>
</dbReference>
<evidence type="ECO:0000313" key="17">
    <source>
        <dbReference type="EMBL" id="CAE2296875.1"/>
    </source>
</evidence>
<dbReference type="EMBL" id="HBKN01017581">
    <property type="protein sequence ID" value="CAE2296790.1"/>
    <property type="molecule type" value="Transcribed_RNA"/>
</dbReference>
<keyword evidence="5 7" id="KW-0697">Rotamase</keyword>
<evidence type="ECO:0000256" key="1">
    <source>
        <dbReference type="ARBA" id="ARBA00000971"/>
    </source>
</evidence>
<evidence type="ECO:0000313" key="11">
    <source>
        <dbReference type="EMBL" id="CAE2296738.1"/>
    </source>
</evidence>
<proteinExistence type="predicted"/>
<dbReference type="EMBL" id="HBKN01017625">
    <property type="protein sequence ID" value="CAE2296856.1"/>
    <property type="molecule type" value="Transcribed_RNA"/>
</dbReference>
<keyword evidence="4" id="KW-0802">TPR repeat</keyword>
<dbReference type="PANTHER" id="PTHR46512:SF9">
    <property type="entry name" value="PEPTIDYLPROLYL ISOMERASE"/>
    <property type="match status" value="1"/>
</dbReference>
<dbReference type="Gene3D" id="3.10.50.40">
    <property type="match status" value="3"/>
</dbReference>
<dbReference type="InterPro" id="IPR011990">
    <property type="entry name" value="TPR-like_helical_dom_sf"/>
</dbReference>
<accession>A0A6U5ZDW8</accession>
<evidence type="ECO:0000256" key="6">
    <source>
        <dbReference type="ARBA" id="ARBA00023235"/>
    </source>
</evidence>
<dbReference type="EMBL" id="HBKN01017514">
    <property type="protein sequence ID" value="CAE2296682.1"/>
    <property type="molecule type" value="Transcribed_RNA"/>
</dbReference>
<dbReference type="InterPro" id="IPR019734">
    <property type="entry name" value="TPR_rpt"/>
</dbReference>
<evidence type="ECO:0000313" key="12">
    <source>
        <dbReference type="EMBL" id="CAE2296775.1"/>
    </source>
</evidence>
<dbReference type="EMBL" id="HBKN01017670">
    <property type="protein sequence ID" value="CAE2296934.1"/>
    <property type="molecule type" value="Transcribed_RNA"/>
</dbReference>
<dbReference type="InterPro" id="IPR001179">
    <property type="entry name" value="PPIase_FKBP_dom"/>
</dbReference>
<dbReference type="SMART" id="SM00028">
    <property type="entry name" value="TPR"/>
    <property type="match status" value="2"/>
</dbReference>
<keyword evidence="3" id="KW-0677">Repeat</keyword>
<dbReference type="EMBL" id="HBKN01017647">
    <property type="protein sequence ID" value="CAE2296891.1"/>
    <property type="molecule type" value="Transcribed_RNA"/>
</dbReference>
<evidence type="ECO:0000313" key="22">
    <source>
        <dbReference type="EMBL" id="CAE2297007.1"/>
    </source>
</evidence>
<dbReference type="PANTHER" id="PTHR46512">
    <property type="entry name" value="PEPTIDYLPROLYL ISOMERASE"/>
    <property type="match status" value="1"/>
</dbReference>
<feature type="domain" description="PPIase FKBP-type" evidence="8">
    <location>
        <begin position="173"/>
        <end position="264"/>
    </location>
</feature>
<dbReference type="Pfam" id="PF00254">
    <property type="entry name" value="FKBP_C"/>
    <property type="match status" value="3"/>
</dbReference>
<keyword evidence="6 7" id="KW-0413">Isomerase</keyword>
<comment type="catalytic activity">
    <reaction evidence="1 7">
        <text>[protein]-peptidylproline (omega=180) = [protein]-peptidylproline (omega=0)</text>
        <dbReference type="Rhea" id="RHEA:16237"/>
        <dbReference type="Rhea" id="RHEA-COMP:10747"/>
        <dbReference type="Rhea" id="RHEA-COMP:10748"/>
        <dbReference type="ChEBI" id="CHEBI:83833"/>
        <dbReference type="ChEBI" id="CHEBI:83834"/>
        <dbReference type="EC" id="5.2.1.8"/>
    </reaction>
</comment>
<evidence type="ECO:0000313" key="10">
    <source>
        <dbReference type="EMBL" id="CAE2296682.1"/>
    </source>
</evidence>
<evidence type="ECO:0000313" key="13">
    <source>
        <dbReference type="EMBL" id="CAE2296790.1"/>
    </source>
</evidence>
<reference evidence="13" key="1">
    <citation type="submission" date="2021-01" db="EMBL/GenBank/DDBJ databases">
        <authorList>
            <person name="Corre E."/>
            <person name="Pelletier E."/>
            <person name="Niang G."/>
            <person name="Scheremetjew M."/>
            <person name="Finn R."/>
            <person name="Kale V."/>
            <person name="Holt S."/>
            <person name="Cochrane G."/>
            <person name="Meng A."/>
            <person name="Brown T."/>
            <person name="Cohen L."/>
        </authorList>
    </citation>
    <scope>NUCLEOTIDE SEQUENCE</scope>
    <source>
        <strain evidence="13">CCMP 2712</strain>
    </source>
</reference>
<dbReference type="EMBL" id="HBKN01017658">
    <property type="protein sequence ID" value="CAE2296913.1"/>
    <property type="molecule type" value="Transcribed_RNA"/>
</dbReference>
<dbReference type="EMBL" id="HBKN01017603">
    <property type="protein sequence ID" value="CAE2296824.1"/>
    <property type="molecule type" value="Transcribed_RNA"/>
</dbReference>
<evidence type="ECO:0000256" key="5">
    <source>
        <dbReference type="ARBA" id="ARBA00023110"/>
    </source>
</evidence>
<dbReference type="EMBL" id="HBKN01017592">
    <property type="protein sequence ID" value="CAE2296799.1"/>
    <property type="molecule type" value="Transcribed_RNA"/>
</dbReference>
<dbReference type="SUPFAM" id="SSF54534">
    <property type="entry name" value="FKBP-like"/>
    <property type="match status" value="3"/>
</dbReference>
<evidence type="ECO:0000313" key="14">
    <source>
        <dbReference type="EMBL" id="CAE2296799.1"/>
    </source>
</evidence>
<name>A0A6U5ZDW8_GUITH</name>
<dbReference type="EMBL" id="HBKN01017503">
    <property type="protein sequence ID" value="CAE2296664.1"/>
    <property type="molecule type" value="Transcribed_RNA"/>
</dbReference>
<dbReference type="EMBL" id="HBKN01017703">
    <property type="protein sequence ID" value="CAE2296989.1"/>
    <property type="molecule type" value="Transcribed_RNA"/>
</dbReference>
<evidence type="ECO:0000256" key="7">
    <source>
        <dbReference type="PROSITE-ProRule" id="PRU00277"/>
    </source>
</evidence>
<feature type="domain" description="PPIase FKBP-type" evidence="8">
    <location>
        <begin position="61"/>
        <end position="145"/>
    </location>
</feature>
<dbReference type="EMBL" id="HBKN01017714">
    <property type="protein sequence ID" value="CAE2297007.1"/>
    <property type="molecule type" value="Transcribed_RNA"/>
</dbReference>
<evidence type="ECO:0000256" key="3">
    <source>
        <dbReference type="ARBA" id="ARBA00022737"/>
    </source>
</evidence>
<evidence type="ECO:0000313" key="15">
    <source>
        <dbReference type="EMBL" id="CAE2296824.1"/>
    </source>
</evidence>
<organism evidence="13">
    <name type="scientific">Guillardia theta</name>
    <name type="common">Cryptophyte</name>
    <name type="synonym">Cryptomonas phi</name>
    <dbReference type="NCBI Taxonomy" id="55529"/>
    <lineage>
        <taxon>Eukaryota</taxon>
        <taxon>Cryptophyceae</taxon>
        <taxon>Pyrenomonadales</taxon>
        <taxon>Geminigeraceae</taxon>
        <taxon>Guillardia</taxon>
    </lineage>
</organism>
<sequence length="545" mass="61221">MATDRPSNLPMEGEVLREEDLLDPTEKLWVGQGDPKSMTPDGAVVKTIITPGTGWEKPFPPCEVAVRIQGKVSGEILFEEQCRRYMLGEEQLCRGMEIAIRDMRKGEVAKVSVKGHYLRGQAELLGTSVEEEPGVEFEVELLSWIVINDVFKEGGIMIKPIQTSLPTDKPTDLDMVYLRYRGREAKSDSFFESEGFGEGEGPVRVQVKRIRPRGLQVAVREMWKGCTFWVTLSHEYAFGPHGDSKRKVKGEAKVEYEVEIVDVRPIVDLTNDEGVLVEYLSKPGLEVRKPTEGCVCSATYSTAVEGDGPRAAREFESFTSREIEIGKFDLDITDGLERALQHMVKGQSALVHVTPAYAYGEEGRGGDVPPNKAIEYRVHLLDWKEAETKSMTAEEKVMFANKIKDAGNSFFNIGKFQRSYQRYSAAYQILEVPDSSESPETRQEGEAIKISCLLNMAACEIKRNNWKEAIAKCNAVLKVKSSHPKALFRRASAYIEVERFVEAEQDLEALKSMGNEDKAVQALSKKLKSLMREHDKGCVFKDIFH</sequence>
<dbReference type="InterPro" id="IPR046357">
    <property type="entry name" value="PPIase_dom_sf"/>
</dbReference>
<dbReference type="AlphaFoldDB" id="A0A6U5ZDW8"/>
<dbReference type="OMA" id="IINHEYG"/>
<dbReference type="Gene3D" id="1.25.40.10">
    <property type="entry name" value="Tetratricopeptide repeat domain"/>
    <property type="match status" value="1"/>
</dbReference>
<evidence type="ECO:0000313" key="18">
    <source>
        <dbReference type="EMBL" id="CAE2296891.1"/>
    </source>
</evidence>
<dbReference type="InterPro" id="IPR050754">
    <property type="entry name" value="FKBP4/5/8-like"/>
</dbReference>
<evidence type="ECO:0000313" key="21">
    <source>
        <dbReference type="EMBL" id="CAE2296989.1"/>
    </source>
</evidence>
<evidence type="ECO:0000256" key="4">
    <source>
        <dbReference type="ARBA" id="ARBA00022803"/>
    </source>
</evidence>
<protein>
    <recommendedName>
        <fullName evidence="2 7">peptidylprolyl isomerase</fullName>
        <ecNumber evidence="2 7">5.2.1.8</ecNumber>
    </recommendedName>
</protein>
<evidence type="ECO:0000313" key="16">
    <source>
        <dbReference type="EMBL" id="CAE2296856.1"/>
    </source>
</evidence>
<dbReference type="EMBL" id="HBKN01017570">
    <property type="protein sequence ID" value="CAE2296775.1"/>
    <property type="molecule type" value="Transcribed_RNA"/>
</dbReference>
<dbReference type="EC" id="5.2.1.8" evidence="2 7"/>
<dbReference type="EMBL" id="HBKN01017636">
    <property type="protein sequence ID" value="CAE2296875.1"/>
    <property type="molecule type" value="Transcribed_RNA"/>
</dbReference>